<feature type="domain" description="Alpha-D-phosphohexomutase C-terminal" evidence="15">
    <location>
        <begin position="473"/>
        <end position="544"/>
    </location>
</feature>
<evidence type="ECO:0000256" key="13">
    <source>
        <dbReference type="PIRSR" id="PIRSR016408-2"/>
    </source>
</evidence>
<dbReference type="Gene3D" id="3.30.310.50">
    <property type="entry name" value="Alpha-D-phosphohexomutase, C-terminal domain"/>
    <property type="match status" value="1"/>
</dbReference>
<feature type="domain" description="Phosphoacetylglucosamine mutase AMG1" evidence="17">
    <location>
        <begin position="312"/>
        <end position="453"/>
    </location>
</feature>
<evidence type="ECO:0000256" key="10">
    <source>
        <dbReference type="ARBA" id="ARBA00032065"/>
    </source>
</evidence>
<feature type="binding site" description="via phosphate group" evidence="14">
    <location>
        <position position="64"/>
    </location>
    <ligand>
        <name>Mg(2+)</name>
        <dbReference type="ChEBI" id="CHEBI:18420"/>
    </ligand>
</feature>
<dbReference type="FunFam" id="3.30.310.50:FF:000003">
    <property type="entry name" value="Phosphoacetylglucosamine mutase"/>
    <property type="match status" value="1"/>
</dbReference>
<dbReference type="PANTHER" id="PTHR45955:SF1">
    <property type="entry name" value="PHOSPHOACETYLGLUCOSAMINE MUTASE"/>
    <property type="match status" value="1"/>
</dbReference>
<dbReference type="PANTHER" id="PTHR45955">
    <property type="entry name" value="PHOSPHOACETYLGLUCOSAMINE MUTASE"/>
    <property type="match status" value="1"/>
</dbReference>
<evidence type="ECO:0000256" key="11">
    <source>
        <dbReference type="PIRNR" id="PIRNR016408"/>
    </source>
</evidence>
<evidence type="ECO:0000256" key="8">
    <source>
        <dbReference type="ARBA" id="ARBA00023235"/>
    </source>
</evidence>
<sequence>MNREAVKQVALSTPKVSGFLYRYGTAGFREKAEVLDAVFLRMGMLACLRARKMNASIGLMVTASHNPVQDNGIKLVDPDGGMLSQSWEALATTLANAADDEVLAAIENIAKEESIDLDAELPDLAVVYVGRDTRPHSARLSNIAIQGIEAVNGKHVDVGVVTTPQLHHCVRSSNLKDEKHLATVSGYYEKVSKAFHDLIGDRTGKDKVIVDGAFGVGGPKVQELLKVVNADNAVLEAQVRNSPTGDEDKKEEEAAKLNHGVGAEHVQKKLLLPENTLKLPEEQMVRFASFDGDADRIVYYRQNKDGKLNLFDGDKIASLMAMFIQKQMKVLPDDLTDGVSFGCVQTAYANGASSNYIREVLKVEAPLTKTGVKHLHHKAVEYDIGVYFEANGHGTVLFKQPFISKLKEAADNLGQNDQRIACKNMIALEQLINQATGDAMADLLCVEAILMVEGMSLDDWHNIYHDLPSRQLKCKVADRTAIKTSKDESKVLEPIALQNAIDGFVKQYANGRAFARPSGTEDAVRVYAEAASVKEADALALQVCQAIFDHAGGVGERPQ</sequence>
<dbReference type="GO" id="GO:0005975">
    <property type="term" value="P:carbohydrate metabolic process"/>
    <property type="evidence" value="ECO:0007669"/>
    <property type="project" value="InterPro"/>
</dbReference>
<dbReference type="CDD" id="cd03086">
    <property type="entry name" value="PGM3"/>
    <property type="match status" value="1"/>
</dbReference>
<keyword evidence="7 11" id="KW-0460">Magnesium</keyword>
<evidence type="ECO:0000256" key="4">
    <source>
        <dbReference type="ARBA" id="ARBA00012731"/>
    </source>
</evidence>
<evidence type="ECO:0000313" key="18">
    <source>
        <dbReference type="EMBL" id="CAD9706434.1"/>
    </source>
</evidence>
<evidence type="ECO:0000256" key="7">
    <source>
        <dbReference type="ARBA" id="ARBA00022842"/>
    </source>
</evidence>
<gene>
    <name evidence="18" type="ORF">QSP1433_LOCUS16750</name>
</gene>
<dbReference type="EC" id="5.4.2.3" evidence="4 11"/>
<evidence type="ECO:0000256" key="14">
    <source>
        <dbReference type="PIRSR" id="PIRSR016408-3"/>
    </source>
</evidence>
<dbReference type="FunFam" id="3.40.120.10:FF:000013">
    <property type="entry name" value="Phosphoacetylglucosamine mutase"/>
    <property type="match status" value="1"/>
</dbReference>
<feature type="binding site" evidence="13">
    <location>
        <begin position="389"/>
        <end position="391"/>
    </location>
    <ligand>
        <name>substrate</name>
    </ligand>
</feature>
<feature type="active site" description="Phosphoserine intermediate" evidence="12">
    <location>
        <position position="64"/>
    </location>
</feature>
<evidence type="ECO:0000256" key="12">
    <source>
        <dbReference type="PIRSR" id="PIRSR016408-1"/>
    </source>
</evidence>
<dbReference type="InterPro" id="IPR016055">
    <property type="entry name" value="A-D-PHexomutase_a/b/a-I/II/III"/>
</dbReference>
<dbReference type="PROSITE" id="PS00710">
    <property type="entry name" value="PGM_PMM"/>
    <property type="match status" value="1"/>
</dbReference>
<evidence type="ECO:0000256" key="6">
    <source>
        <dbReference type="ARBA" id="ARBA00022723"/>
    </source>
</evidence>
<dbReference type="EMBL" id="HBHK01026628">
    <property type="protein sequence ID" value="CAD9706434.1"/>
    <property type="molecule type" value="Transcribed_RNA"/>
</dbReference>
<proteinExistence type="inferred from homology"/>
<feature type="binding site" evidence="13">
    <location>
        <position position="525"/>
    </location>
    <ligand>
        <name>substrate</name>
    </ligand>
</feature>
<evidence type="ECO:0000259" key="15">
    <source>
        <dbReference type="Pfam" id="PF00408"/>
    </source>
</evidence>
<dbReference type="Gene3D" id="3.40.120.10">
    <property type="entry name" value="Alpha-D-Glucose-1,6-Bisphosphate, subunit A, domain 3"/>
    <property type="match status" value="2"/>
</dbReference>
<evidence type="ECO:0000259" key="16">
    <source>
        <dbReference type="Pfam" id="PF02878"/>
    </source>
</evidence>
<feature type="binding site" evidence="13">
    <location>
        <begin position="516"/>
        <end position="520"/>
    </location>
    <ligand>
        <name>substrate</name>
    </ligand>
</feature>
<dbReference type="Pfam" id="PF00408">
    <property type="entry name" value="PGM_PMM_IV"/>
    <property type="match status" value="1"/>
</dbReference>
<feature type="domain" description="Alpha-D-phosphohexomutase alpha/beta/alpha" evidence="16">
    <location>
        <begin position="126"/>
        <end position="175"/>
    </location>
</feature>
<reference evidence="18" key="1">
    <citation type="submission" date="2021-01" db="EMBL/GenBank/DDBJ databases">
        <authorList>
            <person name="Corre E."/>
            <person name="Pelletier E."/>
            <person name="Niang G."/>
            <person name="Scheremetjew M."/>
            <person name="Finn R."/>
            <person name="Kale V."/>
            <person name="Holt S."/>
            <person name="Cochrane G."/>
            <person name="Meng A."/>
            <person name="Brown T."/>
            <person name="Cohen L."/>
        </authorList>
    </citation>
    <scope>NUCLEOTIDE SEQUENCE</scope>
    <source>
        <strain evidence="18">NY070348D</strain>
    </source>
</reference>
<comment type="pathway">
    <text evidence="2 11">Nucleotide-sugar biosynthesis; UDP-N-acetyl-alpha-D-glucosamine biosynthesis; N-acetyl-alpha-D-glucosamine 1-phosphate from alpha-D-glucosamine 6-phosphate (route I): step 2/2.</text>
</comment>
<dbReference type="InterPro" id="IPR036900">
    <property type="entry name" value="A-D-PHexomutase_C_sf"/>
</dbReference>
<dbReference type="SUPFAM" id="SSF55957">
    <property type="entry name" value="Phosphoglucomutase, C-terminal domain"/>
    <property type="match status" value="1"/>
</dbReference>
<evidence type="ECO:0000256" key="9">
    <source>
        <dbReference type="ARBA" id="ARBA00031926"/>
    </source>
</evidence>
<keyword evidence="5" id="KW-0597">Phosphoprotein</keyword>
<dbReference type="PIRSF" id="PIRSF016408">
    <property type="entry name" value="PAGM"/>
    <property type="match status" value="1"/>
</dbReference>
<feature type="domain" description="Alpha-D-phosphohexomutase alpha/beta/alpha" evidence="16">
    <location>
        <begin position="50"/>
        <end position="90"/>
    </location>
</feature>
<organism evidence="18">
    <name type="scientific">Mucochytrium quahogii</name>
    <dbReference type="NCBI Taxonomy" id="96639"/>
    <lineage>
        <taxon>Eukaryota</taxon>
        <taxon>Sar</taxon>
        <taxon>Stramenopiles</taxon>
        <taxon>Bigyra</taxon>
        <taxon>Labyrinthulomycetes</taxon>
        <taxon>Thraustochytrida</taxon>
        <taxon>Thraustochytriidae</taxon>
        <taxon>Mucochytrium</taxon>
    </lineage>
</organism>
<dbReference type="AlphaFoldDB" id="A0A7S2WU77"/>
<comment type="catalytic activity">
    <reaction evidence="1 11">
        <text>N-acetyl-alpha-D-glucosamine 1-phosphate = N-acetyl-D-glucosamine 6-phosphate</text>
        <dbReference type="Rhea" id="RHEA:23804"/>
        <dbReference type="ChEBI" id="CHEBI:57513"/>
        <dbReference type="ChEBI" id="CHEBI:57776"/>
        <dbReference type="EC" id="5.4.2.3"/>
    </reaction>
</comment>
<evidence type="ECO:0000259" key="17">
    <source>
        <dbReference type="Pfam" id="PF21404"/>
    </source>
</evidence>
<comment type="cofactor">
    <cofactor evidence="11 14">
        <name>Mg(2+)</name>
        <dbReference type="ChEBI" id="CHEBI:18420"/>
    </cofactor>
    <text evidence="11 14">Binds 1 Mg(2+) ion per subunit.</text>
</comment>
<keyword evidence="6 11" id="KW-0479">Metal-binding</keyword>
<protein>
    <recommendedName>
        <fullName evidence="4 11">Phosphoacetylglucosamine mutase</fullName>
        <shortName evidence="11">PAGM</shortName>
        <ecNumber evidence="4 11">5.4.2.3</ecNumber>
    </recommendedName>
    <alternativeName>
        <fullName evidence="10 11">Acetylglucosamine phosphomutase</fullName>
    </alternativeName>
    <alternativeName>
        <fullName evidence="9 11">N-acetylglucosamine-phosphate mutase</fullName>
    </alternativeName>
</protein>
<accession>A0A7S2WU77</accession>
<dbReference type="InterPro" id="IPR016657">
    <property type="entry name" value="PAGM"/>
</dbReference>
<dbReference type="InterPro" id="IPR005843">
    <property type="entry name" value="A-D-PHexomutase_C"/>
</dbReference>
<name>A0A7S2WU77_9STRA</name>
<feature type="binding site" evidence="14">
    <location>
        <position position="291"/>
    </location>
    <ligand>
        <name>Mg(2+)</name>
        <dbReference type="ChEBI" id="CHEBI:18420"/>
    </ligand>
</feature>
<feature type="binding site" evidence="14">
    <location>
        <position position="295"/>
    </location>
    <ligand>
        <name>Mg(2+)</name>
        <dbReference type="ChEBI" id="CHEBI:18420"/>
    </ligand>
</feature>
<dbReference type="InterPro" id="IPR049022">
    <property type="entry name" value="AMG1_III"/>
</dbReference>
<evidence type="ECO:0000256" key="3">
    <source>
        <dbReference type="ARBA" id="ARBA00010231"/>
    </source>
</evidence>
<evidence type="ECO:0000256" key="5">
    <source>
        <dbReference type="ARBA" id="ARBA00022553"/>
    </source>
</evidence>
<dbReference type="InterPro" id="IPR016066">
    <property type="entry name" value="A-D-PHexomutase_CS"/>
</dbReference>
<evidence type="ECO:0000256" key="1">
    <source>
        <dbReference type="ARBA" id="ARBA00000558"/>
    </source>
</evidence>
<dbReference type="GO" id="GO:0006048">
    <property type="term" value="P:UDP-N-acetylglucosamine biosynthetic process"/>
    <property type="evidence" value="ECO:0007669"/>
    <property type="project" value="UniProtKB-UniRule"/>
</dbReference>
<dbReference type="Pfam" id="PF02878">
    <property type="entry name" value="PGM_PMM_I"/>
    <property type="match status" value="2"/>
</dbReference>
<dbReference type="GO" id="GO:0000287">
    <property type="term" value="F:magnesium ion binding"/>
    <property type="evidence" value="ECO:0007669"/>
    <property type="project" value="InterPro"/>
</dbReference>
<dbReference type="Pfam" id="PF21404">
    <property type="entry name" value="AMG1_III"/>
    <property type="match status" value="1"/>
</dbReference>
<dbReference type="InterPro" id="IPR005844">
    <property type="entry name" value="A-D-PHexomutase_a/b/a-I"/>
</dbReference>
<keyword evidence="8 11" id="KW-0413">Isomerase</keyword>
<evidence type="ECO:0000256" key="2">
    <source>
        <dbReference type="ARBA" id="ARBA00004865"/>
    </source>
</evidence>
<feature type="binding site" evidence="14">
    <location>
        <position position="293"/>
    </location>
    <ligand>
        <name>Mg(2+)</name>
        <dbReference type="ChEBI" id="CHEBI:18420"/>
    </ligand>
</feature>
<comment type="similarity">
    <text evidence="3 11">Belongs to the phosphohexose mutase family.</text>
</comment>
<dbReference type="UniPathway" id="UPA00113">
    <property type="reaction ID" value="UER00530"/>
</dbReference>
<dbReference type="SUPFAM" id="SSF53738">
    <property type="entry name" value="Phosphoglucomutase, first 3 domains"/>
    <property type="match status" value="3"/>
</dbReference>
<dbReference type="GO" id="GO:0004610">
    <property type="term" value="F:phosphoacetylglucosamine mutase activity"/>
    <property type="evidence" value="ECO:0007669"/>
    <property type="project" value="UniProtKB-UniRule"/>
</dbReference>